<dbReference type="Proteomes" id="UP001302367">
    <property type="component" value="Chromosome 7"/>
</dbReference>
<evidence type="ECO:0000313" key="2">
    <source>
        <dbReference type="Proteomes" id="UP001302367"/>
    </source>
</evidence>
<reference evidence="1 2" key="1">
    <citation type="submission" date="2023-09" db="EMBL/GenBank/DDBJ databases">
        <title>Complete-Gapless Cercospora beticola genome.</title>
        <authorList>
            <person name="Wyatt N.A."/>
            <person name="Spanner R.E."/>
            <person name="Bolton M.D."/>
        </authorList>
    </citation>
    <scope>NUCLEOTIDE SEQUENCE [LARGE SCALE GENOMIC DNA]</scope>
    <source>
        <strain evidence="1">Cb09-40</strain>
    </source>
</reference>
<evidence type="ECO:0000313" key="1">
    <source>
        <dbReference type="EMBL" id="WPB06055.1"/>
    </source>
</evidence>
<proteinExistence type="predicted"/>
<protein>
    <submittedName>
        <fullName evidence="1">Uncharacterized protein</fullName>
    </submittedName>
</protein>
<name>A0ABZ0P2P7_CERBT</name>
<dbReference type="EMBL" id="CP134190">
    <property type="protein sequence ID" value="WPB06055.1"/>
    <property type="molecule type" value="Genomic_DNA"/>
</dbReference>
<accession>A0ABZ0P2P7</accession>
<keyword evidence="2" id="KW-1185">Reference proteome</keyword>
<dbReference type="RefSeq" id="XP_065459384.1">
    <property type="nucleotide sequence ID" value="XM_065603312.1"/>
</dbReference>
<dbReference type="GeneID" id="90644671"/>
<gene>
    <name evidence="1" type="ORF">RHO25_010711</name>
</gene>
<organism evidence="1 2">
    <name type="scientific">Cercospora beticola</name>
    <name type="common">Sugarbeet leaf spot fungus</name>
    <dbReference type="NCBI Taxonomy" id="122368"/>
    <lineage>
        <taxon>Eukaryota</taxon>
        <taxon>Fungi</taxon>
        <taxon>Dikarya</taxon>
        <taxon>Ascomycota</taxon>
        <taxon>Pezizomycotina</taxon>
        <taxon>Dothideomycetes</taxon>
        <taxon>Dothideomycetidae</taxon>
        <taxon>Mycosphaerellales</taxon>
        <taxon>Mycosphaerellaceae</taxon>
        <taxon>Cercospora</taxon>
    </lineage>
</organism>
<sequence>MSAVAGRTDVPDTELFEKALQLIDDRRDNKFPVISMPKDAKRTSYLDHELKTLLIGIMSAGLWGDLRDLTATPRRHLLPDPADVPTAYRISKHWIGWPNDETKDGIMGHALSQQTNVLADLAFTRLIYQANKTAAKAHFELLKKAQAKKIEKAEKAEQQARSLRTYPTFPGLLNPLTAA</sequence>